<evidence type="ECO:0000313" key="2">
    <source>
        <dbReference type="Proteomes" id="UP001164286"/>
    </source>
</evidence>
<name>A0AA38HHG6_9TREE</name>
<reference evidence="1" key="1">
    <citation type="journal article" date="2022" name="G3 (Bethesda)">
        <title>High quality genome of the basidiomycete yeast Dioszegia hungarica PDD-24b-2 isolated from cloud water.</title>
        <authorList>
            <person name="Jarrige D."/>
            <person name="Haridas S."/>
            <person name="Bleykasten-Grosshans C."/>
            <person name="Joly M."/>
            <person name="Nadalig T."/>
            <person name="Sancelme M."/>
            <person name="Vuilleumier S."/>
            <person name="Grigoriev I.V."/>
            <person name="Amato P."/>
            <person name="Bringel F."/>
        </authorList>
    </citation>
    <scope>NUCLEOTIDE SEQUENCE</scope>
    <source>
        <strain evidence="1">PDD-24b-2</strain>
    </source>
</reference>
<dbReference type="EMBL" id="JAKWFO010000001">
    <property type="protein sequence ID" value="KAI9639559.1"/>
    <property type="molecule type" value="Genomic_DNA"/>
</dbReference>
<dbReference type="Proteomes" id="UP001164286">
    <property type="component" value="Unassembled WGS sequence"/>
</dbReference>
<accession>A0AA38HHG6</accession>
<proteinExistence type="predicted"/>
<organism evidence="1 2">
    <name type="scientific">Dioszegia hungarica</name>
    <dbReference type="NCBI Taxonomy" id="4972"/>
    <lineage>
        <taxon>Eukaryota</taxon>
        <taxon>Fungi</taxon>
        <taxon>Dikarya</taxon>
        <taxon>Basidiomycota</taxon>
        <taxon>Agaricomycotina</taxon>
        <taxon>Tremellomycetes</taxon>
        <taxon>Tremellales</taxon>
        <taxon>Bulleribasidiaceae</taxon>
        <taxon>Dioszegia</taxon>
    </lineage>
</organism>
<gene>
    <name evidence="1" type="ORF">MKK02DRAFT_39874</name>
</gene>
<dbReference type="GeneID" id="77730025"/>
<keyword evidence="2" id="KW-1185">Reference proteome</keyword>
<comment type="caution">
    <text evidence="1">The sequence shown here is derived from an EMBL/GenBank/DDBJ whole genome shotgun (WGS) entry which is preliminary data.</text>
</comment>
<evidence type="ECO:0000313" key="1">
    <source>
        <dbReference type="EMBL" id="KAI9639559.1"/>
    </source>
</evidence>
<dbReference type="RefSeq" id="XP_052949336.1">
    <property type="nucleotide sequence ID" value="XM_053090820.1"/>
</dbReference>
<protein>
    <submittedName>
        <fullName evidence="1">Uncharacterized protein</fullName>
    </submittedName>
</protein>
<sequence length="393" mass="43627">MAGNGVTDEMGLELRPEDGEIFKIKAYHLKSGSAVFRDMPSVPSPSSPNASESAGNIIDIPADKATLRLFVTLLESGPLAPFTSPCTPVYIGTMVKRLSEFKHHPERCGLKRLNAITDILKRFDCSSALLERALFHLRPTFGEAPWRFFEVAANSSDIQNAKDAIRRFPAAPQFTTLEPEMMGAKTVRSIPLEYFLGYLRAVGAQKKAMNTSTGAHPGETPIDIPAHSIFLGLFVQLLEGRQLTTLDGANRLYTVIHEPESQQFFFRGSLFVSRAPDLYDCSLAIRERTREYFSKEIEADPWLGFCLGAAQNFSGVDTFDALSNFWKCEAKRQVDPATMKVVDVDALLIRWYLGYARAYNQVKTGPTPNPGRGQTDRQAFWAKVAAAFKLATD</sequence>
<dbReference type="AlphaFoldDB" id="A0AA38HHG6"/>